<protein>
    <submittedName>
        <fullName evidence="3">Uncharacterized protein</fullName>
    </submittedName>
</protein>
<sequence>MGDAGPKTNPRKRGNSSPWMPRLRKRGEKLLHSKYVVILVIILTITDCALVIAELILDLYSVKKTLSATENQTFKFIRAVRRRYPDDIKPTDTVASIYERVANATILWDS</sequence>
<comment type="caution">
    <text evidence="3">The sequence shown here is derived from an EMBL/GenBank/DDBJ whole genome shotgun (WGS) entry which is preliminary data.</text>
</comment>
<dbReference type="AlphaFoldDB" id="A0AAV2I5K8"/>
<feature type="region of interest" description="Disordered" evidence="1">
    <location>
        <begin position="1"/>
        <end position="21"/>
    </location>
</feature>
<evidence type="ECO:0000256" key="1">
    <source>
        <dbReference type="SAM" id="MobiDB-lite"/>
    </source>
</evidence>
<feature type="transmembrane region" description="Helical" evidence="2">
    <location>
        <begin position="35"/>
        <end position="57"/>
    </location>
</feature>
<evidence type="ECO:0000256" key="2">
    <source>
        <dbReference type="SAM" id="Phobius"/>
    </source>
</evidence>
<name>A0AAV2I5K8_LYMST</name>
<keyword evidence="4" id="KW-1185">Reference proteome</keyword>
<gene>
    <name evidence="3" type="ORF">GSLYS_00013746001</name>
</gene>
<proteinExistence type="predicted"/>
<keyword evidence="2" id="KW-0812">Transmembrane</keyword>
<accession>A0AAV2I5K8</accession>
<dbReference type="Proteomes" id="UP001497497">
    <property type="component" value="Unassembled WGS sequence"/>
</dbReference>
<keyword evidence="2" id="KW-1133">Transmembrane helix</keyword>
<evidence type="ECO:0000313" key="3">
    <source>
        <dbReference type="EMBL" id="CAL1540013.1"/>
    </source>
</evidence>
<organism evidence="3 4">
    <name type="scientific">Lymnaea stagnalis</name>
    <name type="common">Great pond snail</name>
    <name type="synonym">Helix stagnalis</name>
    <dbReference type="NCBI Taxonomy" id="6523"/>
    <lineage>
        <taxon>Eukaryota</taxon>
        <taxon>Metazoa</taxon>
        <taxon>Spiralia</taxon>
        <taxon>Lophotrochozoa</taxon>
        <taxon>Mollusca</taxon>
        <taxon>Gastropoda</taxon>
        <taxon>Heterobranchia</taxon>
        <taxon>Euthyneura</taxon>
        <taxon>Panpulmonata</taxon>
        <taxon>Hygrophila</taxon>
        <taxon>Lymnaeoidea</taxon>
        <taxon>Lymnaeidae</taxon>
        <taxon>Lymnaea</taxon>
    </lineage>
</organism>
<dbReference type="EMBL" id="CAXITT010000367">
    <property type="protein sequence ID" value="CAL1540013.1"/>
    <property type="molecule type" value="Genomic_DNA"/>
</dbReference>
<feature type="non-terminal residue" evidence="3">
    <location>
        <position position="110"/>
    </location>
</feature>
<evidence type="ECO:0000313" key="4">
    <source>
        <dbReference type="Proteomes" id="UP001497497"/>
    </source>
</evidence>
<reference evidence="3 4" key="1">
    <citation type="submission" date="2024-04" db="EMBL/GenBank/DDBJ databases">
        <authorList>
            <consortium name="Genoscope - CEA"/>
            <person name="William W."/>
        </authorList>
    </citation>
    <scope>NUCLEOTIDE SEQUENCE [LARGE SCALE GENOMIC DNA]</scope>
</reference>
<keyword evidence="2" id="KW-0472">Membrane</keyword>